<dbReference type="Pfam" id="PF01381">
    <property type="entry name" value="HTH_3"/>
    <property type="match status" value="1"/>
</dbReference>
<dbReference type="AlphaFoldDB" id="A0A081PT62"/>
<dbReference type="EMBL" id="RJPX01000002">
    <property type="protein sequence ID" value="RSK07349.1"/>
    <property type="molecule type" value="Genomic_DNA"/>
</dbReference>
<dbReference type="EMBL" id="JPFU01000015">
    <property type="protein sequence ID" value="KEQ33885.1"/>
    <property type="molecule type" value="Genomic_DNA"/>
</dbReference>
<dbReference type="Pfam" id="PF21259">
    <property type="entry name" value="Rgg_C"/>
    <property type="match status" value="1"/>
</dbReference>
<dbReference type="InterPro" id="IPR001387">
    <property type="entry name" value="Cro/C1-type_HTH"/>
</dbReference>
<dbReference type="InterPro" id="IPR010982">
    <property type="entry name" value="Lambda_DNA-bd_dom_sf"/>
</dbReference>
<dbReference type="InterPro" id="IPR053163">
    <property type="entry name" value="HTH-type_regulator_Rgg"/>
</dbReference>
<proteinExistence type="predicted"/>
<evidence type="ECO:0000313" key="4">
    <source>
        <dbReference type="Proteomes" id="UP000028090"/>
    </source>
</evidence>
<comment type="caution">
    <text evidence="2">The sequence shown here is derived from an EMBL/GenBank/DDBJ whole genome shotgun (WGS) entry which is preliminary data.</text>
</comment>
<reference evidence="3 5" key="2">
    <citation type="submission" date="2018-11" db="EMBL/GenBank/DDBJ databases">
        <title>Species Designations Belie Phenotypic and Genotypic Heterogeneity in Oral Streptococci.</title>
        <authorList>
            <person name="Velsko I."/>
        </authorList>
    </citation>
    <scope>NUCLEOTIDE SEQUENCE [LARGE SCALE GENOMIC DNA]</scope>
    <source>
        <strain evidence="3 5">BCC17</strain>
    </source>
</reference>
<dbReference type="SMART" id="SM00530">
    <property type="entry name" value="HTH_XRE"/>
    <property type="match status" value="1"/>
</dbReference>
<dbReference type="NCBIfam" id="TIGR01716">
    <property type="entry name" value="RGG_Cterm"/>
    <property type="match status" value="1"/>
</dbReference>
<dbReference type="GO" id="GO:0003677">
    <property type="term" value="F:DNA binding"/>
    <property type="evidence" value="ECO:0007669"/>
    <property type="project" value="InterPro"/>
</dbReference>
<feature type="domain" description="HTH cro/C1-type" evidence="1">
    <location>
        <begin position="8"/>
        <end position="61"/>
    </location>
</feature>
<accession>A0A081PT62</accession>
<dbReference type="Proteomes" id="UP000028090">
    <property type="component" value="Unassembled WGS sequence"/>
</dbReference>
<dbReference type="OrthoDB" id="5769614at2"/>
<dbReference type="SUPFAM" id="SSF47413">
    <property type="entry name" value="lambda repressor-like DNA-binding domains"/>
    <property type="match status" value="1"/>
</dbReference>
<name>A0A081PT62_STRMT</name>
<sequence>MKKFGEIFKKFRESRGFRLKDVEKAGISTSQLSRFEKGETDLTISKFMAILDEINMPIDEFMYAVHDFHRDELNELLSKVRHFVSNHDVDGLKKLLYSQIESDSKQEKFHKLNIILLKIRLQDLSGEAYYSGDDLSYLTDYLFSVEYWGYYELLIFSNTLDVLKHDVFMVLAREMSRRSDFYKEIPNNRRLISSMLLNGYITCIERGKFLDALYFEKRLNQCFFTETEIYERLVFQYAQYLYRYKKEKDCKAIIEMRKCIGAMKLAGSNHLAKNYEGHLEKILASKR</sequence>
<dbReference type="Gene3D" id="1.25.40.400">
    <property type="match status" value="1"/>
</dbReference>
<dbReference type="PANTHER" id="PTHR37038">
    <property type="entry name" value="TRANSCRIPTIONAL REGULATOR-RELATED"/>
    <property type="match status" value="1"/>
</dbReference>
<evidence type="ECO:0000313" key="3">
    <source>
        <dbReference type="EMBL" id="RSK07349.1"/>
    </source>
</evidence>
<dbReference type="Proteomes" id="UP000277819">
    <property type="component" value="Unassembled WGS sequence"/>
</dbReference>
<gene>
    <name evidence="3" type="ORF">D8787_01115</name>
    <name evidence="2" type="ORF">SK629_2131</name>
</gene>
<evidence type="ECO:0000313" key="2">
    <source>
        <dbReference type="EMBL" id="KEQ33885.1"/>
    </source>
</evidence>
<evidence type="ECO:0000313" key="5">
    <source>
        <dbReference type="Proteomes" id="UP000277819"/>
    </source>
</evidence>
<dbReference type="InterPro" id="IPR010057">
    <property type="entry name" value="Transcription_activator_Rgg_C"/>
</dbReference>
<dbReference type="PANTHER" id="PTHR37038:SF12">
    <property type="entry name" value="TRANSCRIPTIONAL REGULATOR"/>
    <property type="match status" value="1"/>
</dbReference>
<dbReference type="CDD" id="cd00093">
    <property type="entry name" value="HTH_XRE"/>
    <property type="match status" value="1"/>
</dbReference>
<dbReference type="PATRIC" id="fig|28037.95.peg.2062"/>
<dbReference type="Gene3D" id="1.10.260.40">
    <property type="entry name" value="lambda repressor-like DNA-binding domains"/>
    <property type="match status" value="1"/>
</dbReference>
<protein>
    <submittedName>
        <fullName evidence="3">Helix-turn-helix domain protein</fullName>
    </submittedName>
    <submittedName>
        <fullName evidence="2">Transcriptional activator, Rgg/GadR/MutR family, C-terminal domain protein</fullName>
    </submittedName>
</protein>
<organism evidence="2 4">
    <name type="scientific">Streptococcus mitis</name>
    <dbReference type="NCBI Taxonomy" id="28037"/>
    <lineage>
        <taxon>Bacteria</taxon>
        <taxon>Bacillati</taxon>
        <taxon>Bacillota</taxon>
        <taxon>Bacilli</taxon>
        <taxon>Lactobacillales</taxon>
        <taxon>Streptococcaceae</taxon>
        <taxon>Streptococcus</taxon>
        <taxon>Streptococcus mitis group</taxon>
    </lineage>
</organism>
<evidence type="ECO:0000259" key="1">
    <source>
        <dbReference type="PROSITE" id="PS50943"/>
    </source>
</evidence>
<reference evidence="2 4" key="1">
    <citation type="submission" date="2014-05" db="EMBL/GenBank/DDBJ databases">
        <authorList>
            <person name="Daugherty S.C."/>
            <person name="Tallon L.J."/>
            <person name="Sadzewicz L."/>
            <person name="Kilian M."/>
            <person name="Tettelin H."/>
        </authorList>
    </citation>
    <scope>NUCLEOTIDE SEQUENCE [LARGE SCALE GENOMIC DNA]</scope>
    <source>
        <strain evidence="2 4">SK629</strain>
    </source>
</reference>
<dbReference type="PROSITE" id="PS50943">
    <property type="entry name" value="HTH_CROC1"/>
    <property type="match status" value="1"/>
</dbReference>
<dbReference type="RefSeq" id="WP_042901823.1">
    <property type="nucleotide sequence ID" value="NZ_JPFU01000015.1"/>
</dbReference>